<protein>
    <submittedName>
        <fullName evidence="2">Amidohydrolase</fullName>
    </submittedName>
</protein>
<dbReference type="Gene3D" id="3.40.630.10">
    <property type="entry name" value="Zn peptidases"/>
    <property type="match status" value="1"/>
</dbReference>
<proteinExistence type="predicted"/>
<dbReference type="Gene3D" id="3.30.70.360">
    <property type="match status" value="1"/>
</dbReference>
<gene>
    <name evidence="2" type="ORF">G6R29_00610</name>
</gene>
<dbReference type="Pfam" id="PF01546">
    <property type="entry name" value="Peptidase_M20"/>
    <property type="match status" value="1"/>
</dbReference>
<evidence type="ECO:0000313" key="2">
    <source>
        <dbReference type="EMBL" id="MBS9338139.1"/>
    </source>
</evidence>
<keyword evidence="3" id="KW-1185">Reference proteome</keyword>
<feature type="domain" description="Peptidase M20 dimerisation" evidence="1">
    <location>
        <begin position="180"/>
        <end position="272"/>
    </location>
</feature>
<organism evidence="2 3">
    <name type="scientific">Fructobacillus broussonetiae</name>
    <dbReference type="NCBI Taxonomy" id="2713173"/>
    <lineage>
        <taxon>Bacteria</taxon>
        <taxon>Bacillati</taxon>
        <taxon>Bacillota</taxon>
        <taxon>Bacilli</taxon>
        <taxon>Lactobacillales</taxon>
        <taxon>Lactobacillaceae</taxon>
        <taxon>Fructobacillus</taxon>
    </lineage>
</organism>
<dbReference type="InterPro" id="IPR017439">
    <property type="entry name" value="Amidohydrolase"/>
</dbReference>
<dbReference type="NCBIfam" id="TIGR01891">
    <property type="entry name" value="amidohydrolases"/>
    <property type="match status" value="1"/>
</dbReference>
<dbReference type="InterPro" id="IPR011650">
    <property type="entry name" value="Peptidase_M20_dimer"/>
</dbReference>
<dbReference type="PANTHER" id="PTHR11014">
    <property type="entry name" value="PEPTIDASE M20 FAMILY MEMBER"/>
    <property type="match status" value="1"/>
</dbReference>
<dbReference type="SUPFAM" id="SSF53187">
    <property type="entry name" value="Zn-dependent exopeptidases"/>
    <property type="match status" value="1"/>
</dbReference>
<dbReference type="Pfam" id="PF07687">
    <property type="entry name" value="M20_dimer"/>
    <property type="match status" value="1"/>
</dbReference>
<dbReference type="RefSeq" id="WP_213808422.1">
    <property type="nucleotide sequence ID" value="NZ_JAAMFK010000001.1"/>
</dbReference>
<dbReference type="PIRSF" id="PIRSF005962">
    <property type="entry name" value="Pept_M20D_amidohydro"/>
    <property type="match status" value="1"/>
</dbReference>
<dbReference type="InterPro" id="IPR036264">
    <property type="entry name" value="Bact_exopeptidase_dim_dom"/>
</dbReference>
<dbReference type="PANTHER" id="PTHR11014:SF63">
    <property type="entry name" value="METALLOPEPTIDASE, PUTATIVE (AFU_ORTHOLOGUE AFUA_6G09600)-RELATED"/>
    <property type="match status" value="1"/>
</dbReference>
<name>A0ABS5QY72_9LACO</name>
<dbReference type="Proteomes" id="UP001519504">
    <property type="component" value="Unassembled WGS sequence"/>
</dbReference>
<accession>A0ABS5QY72</accession>
<dbReference type="EMBL" id="JAAMFK010000001">
    <property type="protein sequence ID" value="MBS9338139.1"/>
    <property type="molecule type" value="Genomic_DNA"/>
</dbReference>
<evidence type="ECO:0000313" key="3">
    <source>
        <dbReference type="Proteomes" id="UP001519504"/>
    </source>
</evidence>
<sequence length="378" mass="41508">MLTEKKWMELYRFRHDLHQHPELAMQENRTSARIQEYLEQEGLDIITPTSLKTGVVAALGPKDAPIIALRADIDALPIQEKTKLDYQSKNDGIMHACGHDLHTVSLLAVAVTLKEQEESLKVRLLFVFQPAEETHEGAQLVLESGVLDDAKFIIGFHNDPTMESGSLSIEAGARNAAVDQFKVKLHGKGGHAAHPDKNVDSILGMAHVVTAVQSIVSRNIDPQHPSVLSVTHVDAGSTWNVIPDDAFFEGTIRTFSKEDQVLAKKRFEQIVELQSASFGITADIEWIAGPPVLWNDEELSKEVHNALSEKLNIVSNPASAGGEDFAFYTQSIPAVFAEIGSGANNALHHSDLQVEDEAMKTAADWYVEASKILSNKLN</sequence>
<comment type="caution">
    <text evidence="2">The sequence shown here is derived from an EMBL/GenBank/DDBJ whole genome shotgun (WGS) entry which is preliminary data.</text>
</comment>
<dbReference type="SUPFAM" id="SSF55031">
    <property type="entry name" value="Bacterial exopeptidase dimerisation domain"/>
    <property type="match status" value="1"/>
</dbReference>
<dbReference type="InterPro" id="IPR002933">
    <property type="entry name" value="Peptidase_M20"/>
</dbReference>
<reference evidence="2 3" key="1">
    <citation type="submission" date="2020-02" db="EMBL/GenBank/DDBJ databases">
        <title>Fructobacillus sp. isolated from paper mulberry of Taiwan.</title>
        <authorList>
            <person name="Lin S.-T."/>
        </authorList>
    </citation>
    <scope>NUCLEOTIDE SEQUENCE [LARGE SCALE GENOMIC DNA]</scope>
    <source>
        <strain evidence="2 3">M2-14</strain>
    </source>
</reference>
<evidence type="ECO:0000259" key="1">
    <source>
        <dbReference type="Pfam" id="PF07687"/>
    </source>
</evidence>